<feature type="region of interest" description="Disordered" evidence="9">
    <location>
        <begin position="672"/>
        <end position="710"/>
    </location>
</feature>
<name>A0A6A4S5C3_SCOMX</name>
<dbReference type="InterPro" id="IPR004294">
    <property type="entry name" value="Carotenoid_Oase"/>
</dbReference>
<keyword evidence="2 6" id="KW-0479">Metal-binding</keyword>
<dbReference type="GO" id="GO:0016121">
    <property type="term" value="P:carotene catabolic process"/>
    <property type="evidence" value="ECO:0007669"/>
    <property type="project" value="TreeGrafter"/>
</dbReference>
<evidence type="ECO:0000313" key="12">
    <source>
        <dbReference type="Proteomes" id="UP000438429"/>
    </source>
</evidence>
<dbReference type="GO" id="GO:0008270">
    <property type="term" value="F:zinc ion binding"/>
    <property type="evidence" value="ECO:0007669"/>
    <property type="project" value="UniProtKB-KW"/>
</dbReference>
<evidence type="ECO:0000256" key="5">
    <source>
        <dbReference type="ARBA" id="ARBA00023004"/>
    </source>
</evidence>
<accession>A0A6A4S5C3</accession>
<keyword evidence="5 6" id="KW-0408">Iron</keyword>
<feature type="domain" description="C2HC/C3H-type" evidence="10">
    <location>
        <begin position="543"/>
        <end position="572"/>
    </location>
</feature>
<keyword evidence="3 7" id="KW-0863">Zinc-finger</keyword>
<feature type="binding site" evidence="6">
    <location>
        <position position="308"/>
    </location>
    <ligand>
        <name>Fe cation</name>
        <dbReference type="ChEBI" id="CHEBI:24875"/>
        <note>catalytic</note>
    </ligand>
</feature>
<comment type="similarity">
    <text evidence="1 8">Belongs to the carotenoid oxygenase family.</text>
</comment>
<feature type="binding site" evidence="6">
    <location>
        <position position="172"/>
    </location>
    <ligand>
        <name>Fe cation</name>
        <dbReference type="ChEBI" id="CHEBI:24875"/>
        <note>catalytic</note>
    </ligand>
</feature>
<comment type="cofactor">
    <cofactor evidence="6">
        <name>Fe(2+)</name>
        <dbReference type="ChEBI" id="CHEBI:29033"/>
    </cofactor>
    <text evidence="6">Binds 1 Fe(2+) ion per subunit.</text>
</comment>
<evidence type="ECO:0000256" key="3">
    <source>
        <dbReference type="ARBA" id="ARBA00022771"/>
    </source>
</evidence>
<evidence type="ECO:0000256" key="8">
    <source>
        <dbReference type="RuleBase" id="RU003799"/>
    </source>
</evidence>
<dbReference type="GO" id="GO:0042574">
    <property type="term" value="P:retinal metabolic process"/>
    <property type="evidence" value="ECO:0007669"/>
    <property type="project" value="TreeGrafter"/>
</dbReference>
<dbReference type="PROSITE" id="PS52027">
    <property type="entry name" value="ZF_C2HC_C3H"/>
    <property type="match status" value="2"/>
</dbReference>
<dbReference type="GO" id="GO:0003834">
    <property type="term" value="F:beta-carotene 15,15'-dioxygenase activity"/>
    <property type="evidence" value="ECO:0007669"/>
    <property type="project" value="TreeGrafter"/>
</dbReference>
<feature type="binding site" evidence="6">
    <location>
        <position position="237"/>
    </location>
    <ligand>
        <name>Fe cation</name>
        <dbReference type="ChEBI" id="CHEBI:24875"/>
        <note>catalytic</note>
    </ligand>
</feature>
<dbReference type="PANTHER" id="PTHR10543:SF110">
    <property type="entry name" value="BETA-CAROTENE 15,15'-MONOOXYGENASE 1"/>
    <property type="match status" value="1"/>
</dbReference>
<dbReference type="Pfam" id="PF13913">
    <property type="entry name" value="zf-C2HC_2"/>
    <property type="match status" value="2"/>
</dbReference>
<feature type="region of interest" description="Disordered" evidence="9">
    <location>
        <begin position="458"/>
        <end position="481"/>
    </location>
</feature>
<dbReference type="GO" id="GO:0010436">
    <property type="term" value="F:carotenoid dioxygenase activity"/>
    <property type="evidence" value="ECO:0007669"/>
    <property type="project" value="TreeGrafter"/>
</dbReference>
<evidence type="ECO:0000256" key="2">
    <source>
        <dbReference type="ARBA" id="ARBA00022723"/>
    </source>
</evidence>
<evidence type="ECO:0000256" key="1">
    <source>
        <dbReference type="ARBA" id="ARBA00006787"/>
    </source>
</evidence>
<evidence type="ECO:0000256" key="9">
    <source>
        <dbReference type="SAM" id="MobiDB-lite"/>
    </source>
</evidence>
<dbReference type="Pfam" id="PF03055">
    <property type="entry name" value="RPE65"/>
    <property type="match status" value="1"/>
</dbReference>
<feature type="compositionally biased region" description="Basic and acidic residues" evidence="9">
    <location>
        <begin position="576"/>
        <end position="586"/>
    </location>
</feature>
<comment type="caution">
    <text evidence="11">The sequence shown here is derived from an EMBL/GenBank/DDBJ whole genome shotgun (WGS) entry which is preliminary data.</text>
</comment>
<evidence type="ECO:0000313" key="11">
    <source>
        <dbReference type="EMBL" id="KAF0028227.1"/>
    </source>
</evidence>
<dbReference type="EMBL" id="VEVO01000017">
    <property type="protein sequence ID" value="KAF0028227.1"/>
    <property type="molecule type" value="Genomic_DNA"/>
</dbReference>
<dbReference type="PANTHER" id="PTHR10543">
    <property type="entry name" value="BETA-CAROTENE DIOXYGENASE"/>
    <property type="match status" value="1"/>
</dbReference>
<evidence type="ECO:0000256" key="7">
    <source>
        <dbReference type="PROSITE-ProRule" id="PRU01371"/>
    </source>
</evidence>
<evidence type="ECO:0000256" key="6">
    <source>
        <dbReference type="PIRSR" id="PIRSR604294-1"/>
    </source>
</evidence>
<sequence length="746" mass="85100">MALDFSKNAEEKPEPLKAEVKGNIPSWLQGTLLRNGPGIFSVGETSYEHWFDGMAIMHSFAFKDGEVTHRSRFVRGDTYKANMSANRIVVSEMGTMAYPDPSKNFIFKAITFLNHTVPDFTDNGASNFMKYGNDYYATSETNYILKIDPVTLETQEKVDYMKYLPVNLATSHPHYDKEGNAYNIGTSIAEKGKTKYTLFKVPAASQKDKDKNAPALKNVEVVCTVPCRSLLTPSYYHSFGMTENYFIFIEQPLKLDILRMATAYMRGVSWASCLKFCPEENTLIHLIDRKTGKVVETKYYTGVMIVYHHVNAFEDDGHVVVDVIAYNDNSLYDMFYLSKLKESAAFNDGGYSKPSYRRFALPIHSNKGIAVGEDMVNLKFTTASAVKEKEGKLMCQAEVLCEGLELPRINYDFNGKRQRFVYGNCVEQSALAKQISKFDTESRETVYWNEDNCWPSEPVFIPRPNAESEDDDEGNAQDHTDRSFLNSLERVETNYSVGAKAEVCRRESSCFHSLLLPDWQQHPDKQGNNVTMDELDDGEVPQDLVQCNTCQRCFFPKVLEKHSKICQKSATKKRKTFDSSRQRAEGTDIPTLKPIKPKAEPPKKQSNWRKKHEDFIAAIRAAKVVTQVMKDGGPLPPPPPPTYDPDYVQCPFCQRRFNESAADRHIKFCQEQAARMPNKGKLPDVKKPPSRTQERRRRRERSEQRWGEEQVLSRLRDQISRGIGQILLRVRGQEDVRLTAVSGRTK</sequence>
<proteinExistence type="inferred from homology"/>
<dbReference type="InterPro" id="IPR049899">
    <property type="entry name" value="Znf_C2HC_C3H"/>
</dbReference>
<dbReference type="Proteomes" id="UP000438429">
    <property type="component" value="Unassembled WGS sequence"/>
</dbReference>
<keyword evidence="4" id="KW-0862">Zinc</keyword>
<reference evidence="11 12" key="1">
    <citation type="submission" date="2019-06" db="EMBL/GenBank/DDBJ databases">
        <title>Draft genomes of female and male turbot (Scophthalmus maximus).</title>
        <authorList>
            <person name="Xu H."/>
            <person name="Xu X.-W."/>
            <person name="Shao C."/>
            <person name="Chen S."/>
        </authorList>
    </citation>
    <scope>NUCLEOTIDE SEQUENCE [LARGE SCALE GENOMIC DNA]</scope>
    <source>
        <strain evidence="11">Ysfricsl-2016a</strain>
        <tissue evidence="11">Blood</tissue>
    </source>
</reference>
<organism evidence="11 12">
    <name type="scientific">Scophthalmus maximus</name>
    <name type="common">Turbot</name>
    <name type="synonym">Psetta maxima</name>
    <dbReference type="NCBI Taxonomy" id="52904"/>
    <lineage>
        <taxon>Eukaryota</taxon>
        <taxon>Metazoa</taxon>
        <taxon>Chordata</taxon>
        <taxon>Craniata</taxon>
        <taxon>Vertebrata</taxon>
        <taxon>Euteleostomi</taxon>
        <taxon>Actinopterygii</taxon>
        <taxon>Neopterygii</taxon>
        <taxon>Teleostei</taxon>
        <taxon>Neoteleostei</taxon>
        <taxon>Acanthomorphata</taxon>
        <taxon>Carangaria</taxon>
        <taxon>Pleuronectiformes</taxon>
        <taxon>Pleuronectoidei</taxon>
        <taxon>Scophthalmidae</taxon>
        <taxon>Scophthalmus</taxon>
    </lineage>
</organism>
<evidence type="ECO:0000256" key="4">
    <source>
        <dbReference type="ARBA" id="ARBA00022833"/>
    </source>
</evidence>
<evidence type="ECO:0000259" key="10">
    <source>
        <dbReference type="PROSITE" id="PS52027"/>
    </source>
</evidence>
<protein>
    <recommendedName>
        <fullName evidence="10">C2HC/C3H-type domain-containing protein</fullName>
    </recommendedName>
</protein>
<feature type="region of interest" description="Disordered" evidence="9">
    <location>
        <begin position="570"/>
        <end position="610"/>
    </location>
</feature>
<dbReference type="AlphaFoldDB" id="A0A6A4S5C3"/>
<gene>
    <name evidence="11" type="ORF">F2P81_019314</name>
</gene>
<feature type="domain" description="C2HC/C3H-type" evidence="10">
    <location>
        <begin position="646"/>
        <end position="675"/>
    </location>
</feature>